<dbReference type="Pfam" id="PF13280">
    <property type="entry name" value="WYL"/>
    <property type="match status" value="2"/>
</dbReference>
<dbReference type="PANTHER" id="PTHR34580:SF3">
    <property type="entry name" value="PROTEIN PAFB"/>
    <property type="match status" value="1"/>
</dbReference>
<sequence>MPEKINATERMLNLVIALLGTTRGRSRQFIRQNVNGYTKEARTRAEETTAGAAFERMFERDKELLRAVGVPITTLTSFDDEDEEQSLYRIRPEDYRAPEIRLDEAAMAVLALAADLWTGAAFSDAAQSALRKVASRSGQSWYDDDATIQSRVRTSEPAFEPLWTALRGSHPVTFAYTSSGSSTSIVRHVQPWGLGSKYGEWYLSGFDTDKGAQRNFRLSRIRSGVSVQNKTTFERPPGFDISLVLSTLGTGTPETAVVQVAPGAAHELRGREGTRVLDATGPGDVEVLGVEYLDPELMADDLAALGSAAQLMEPETLRAAVLARLQSAAVSSSLRGHSESPEPAFGKEIPRARAKKADSRDRLVRLLSMVPYLVANPGISETEICTEFAITGAELEADLGTLMVSGLPGYQHGDLMDVTSEHGQVFIRDAETLASPLRLTQEEACALLVGLQALSVVPGAAVDSALRAAHSEVRKVAGGDAWLADAVALELLSGAELESIATLSQMIRASQAASVSYVVRSRDEITQRVLEPRRIFSVDSTWYVRAWCRNAAALRSFRIDQLQSIKAAGPQLHTDLGEANSSSRYLFTSAGTDTAVELVVDPATALRLAPAYNASVHALVGTPETDKVGLRMLIADSASVPSLIARLAGHGWVVRPQELNVRVQRWLEAALAAYGLTRERASSHGLCTNNAVGESTPTLPSEDR</sequence>
<dbReference type="PANTHER" id="PTHR34580">
    <property type="match status" value="1"/>
</dbReference>
<name>A0ABV8R1N0_9MICC</name>
<dbReference type="InterPro" id="IPR057727">
    <property type="entry name" value="WCX_dom"/>
</dbReference>
<proteinExistence type="predicted"/>
<feature type="domain" description="WYL" evidence="1">
    <location>
        <begin position="158"/>
        <end position="223"/>
    </location>
</feature>
<evidence type="ECO:0000313" key="5">
    <source>
        <dbReference type="Proteomes" id="UP001595773"/>
    </source>
</evidence>
<reference evidence="5" key="1">
    <citation type="journal article" date="2019" name="Int. J. Syst. Evol. Microbiol.">
        <title>The Global Catalogue of Microorganisms (GCM) 10K type strain sequencing project: providing services to taxonomists for standard genome sequencing and annotation.</title>
        <authorList>
            <consortium name="The Broad Institute Genomics Platform"/>
            <consortium name="The Broad Institute Genome Sequencing Center for Infectious Disease"/>
            <person name="Wu L."/>
            <person name="Ma J."/>
        </authorList>
    </citation>
    <scope>NUCLEOTIDE SEQUENCE [LARGE SCALE GENOMIC DNA]</scope>
    <source>
        <strain evidence="5">CGMCC 1.10698</strain>
    </source>
</reference>
<dbReference type="EMBL" id="JBHSCQ010000011">
    <property type="protein sequence ID" value="MFC4265840.1"/>
    <property type="molecule type" value="Genomic_DNA"/>
</dbReference>
<dbReference type="Pfam" id="PF19187">
    <property type="entry name" value="HTH_PafC"/>
    <property type="match status" value="1"/>
</dbReference>
<dbReference type="InterPro" id="IPR026881">
    <property type="entry name" value="WYL_dom"/>
</dbReference>
<dbReference type="InterPro" id="IPR043839">
    <property type="entry name" value="PafC_HTH"/>
</dbReference>
<protein>
    <submittedName>
        <fullName evidence="4">Helix-turn-helix transcriptional regulator</fullName>
    </submittedName>
</protein>
<feature type="domain" description="WCX" evidence="3">
    <location>
        <begin position="253"/>
        <end position="329"/>
    </location>
</feature>
<keyword evidence="5" id="KW-1185">Reference proteome</keyword>
<accession>A0ABV8R1N0</accession>
<feature type="domain" description="WYL" evidence="1">
    <location>
        <begin position="500"/>
        <end position="566"/>
    </location>
</feature>
<evidence type="ECO:0000259" key="1">
    <source>
        <dbReference type="Pfam" id="PF13280"/>
    </source>
</evidence>
<dbReference type="PROSITE" id="PS52050">
    <property type="entry name" value="WYL"/>
    <property type="match status" value="2"/>
</dbReference>
<dbReference type="RefSeq" id="WP_230068757.1">
    <property type="nucleotide sequence ID" value="NZ_BAABLL010000014.1"/>
</dbReference>
<evidence type="ECO:0000313" key="4">
    <source>
        <dbReference type="EMBL" id="MFC4265840.1"/>
    </source>
</evidence>
<dbReference type="InterPro" id="IPR051534">
    <property type="entry name" value="CBASS_pafABC_assoc_protein"/>
</dbReference>
<dbReference type="Proteomes" id="UP001595773">
    <property type="component" value="Unassembled WGS sequence"/>
</dbReference>
<feature type="domain" description="PafC HTH" evidence="2">
    <location>
        <begin position="361"/>
        <end position="473"/>
    </location>
</feature>
<organism evidence="4 5">
    <name type="scientific">Arthrobacter cryoconiti</name>
    <dbReference type="NCBI Taxonomy" id="748907"/>
    <lineage>
        <taxon>Bacteria</taxon>
        <taxon>Bacillati</taxon>
        <taxon>Actinomycetota</taxon>
        <taxon>Actinomycetes</taxon>
        <taxon>Micrococcales</taxon>
        <taxon>Micrococcaceae</taxon>
        <taxon>Arthrobacter</taxon>
    </lineage>
</organism>
<comment type="caution">
    <text evidence="4">The sequence shown here is derived from an EMBL/GenBank/DDBJ whole genome shotgun (WGS) entry which is preliminary data.</text>
</comment>
<evidence type="ECO:0000259" key="3">
    <source>
        <dbReference type="Pfam" id="PF25583"/>
    </source>
</evidence>
<dbReference type="Pfam" id="PF25583">
    <property type="entry name" value="WCX"/>
    <property type="match status" value="1"/>
</dbReference>
<evidence type="ECO:0000259" key="2">
    <source>
        <dbReference type="Pfam" id="PF19187"/>
    </source>
</evidence>
<gene>
    <name evidence="4" type="ORF">ACFOW9_09540</name>
</gene>